<name>A0A1B2JLV2_PENMO</name>
<evidence type="ECO:0000256" key="2">
    <source>
        <dbReference type="ARBA" id="ARBA00005851"/>
    </source>
</evidence>
<comment type="subcellular location">
    <subcellularLocation>
        <location evidence="1">Secreted</location>
    </subcellularLocation>
</comment>
<evidence type="ECO:0000256" key="7">
    <source>
        <dbReference type="ARBA" id="ARBA00036823"/>
    </source>
</evidence>
<evidence type="ECO:0000313" key="13">
    <source>
        <dbReference type="EMBL" id="ANZ80588.1"/>
    </source>
</evidence>
<dbReference type="EC" id="5.3.3.12" evidence="8"/>
<keyword evidence="5" id="KW-0413">Isomerase</keyword>
<dbReference type="GO" id="GO:0005125">
    <property type="term" value="F:cytokine activity"/>
    <property type="evidence" value="ECO:0007669"/>
    <property type="project" value="UniProtKB-KW"/>
</dbReference>
<dbReference type="Pfam" id="PF01187">
    <property type="entry name" value="MIF"/>
    <property type="match status" value="1"/>
</dbReference>
<keyword evidence="3" id="KW-0202">Cytokine</keyword>
<evidence type="ECO:0000256" key="4">
    <source>
        <dbReference type="ARBA" id="ARBA00022525"/>
    </source>
</evidence>
<evidence type="ECO:0000256" key="10">
    <source>
        <dbReference type="ARBA" id="ARBA00041631"/>
    </source>
</evidence>
<proteinExistence type="evidence at transcript level"/>
<organism evidence="13">
    <name type="scientific">Penaeus monodon</name>
    <name type="common">Giant tiger prawn</name>
    <dbReference type="NCBI Taxonomy" id="6687"/>
    <lineage>
        <taxon>Eukaryota</taxon>
        <taxon>Metazoa</taxon>
        <taxon>Ecdysozoa</taxon>
        <taxon>Arthropoda</taxon>
        <taxon>Crustacea</taxon>
        <taxon>Multicrustacea</taxon>
        <taxon>Malacostraca</taxon>
        <taxon>Eumalacostraca</taxon>
        <taxon>Eucarida</taxon>
        <taxon>Decapoda</taxon>
        <taxon>Dendrobranchiata</taxon>
        <taxon>Penaeoidea</taxon>
        <taxon>Penaeidae</taxon>
        <taxon>Penaeus</taxon>
    </lineage>
</organism>
<evidence type="ECO:0000256" key="3">
    <source>
        <dbReference type="ARBA" id="ARBA00022514"/>
    </source>
</evidence>
<dbReference type="EC" id="5.3.2.1" evidence="9"/>
<dbReference type="SUPFAM" id="SSF55331">
    <property type="entry name" value="Tautomerase/MIF"/>
    <property type="match status" value="1"/>
</dbReference>
<comment type="similarity">
    <text evidence="2">Belongs to the MIF family.</text>
</comment>
<dbReference type="GO" id="GO:0050178">
    <property type="term" value="F:phenylpyruvate tautomerase activity"/>
    <property type="evidence" value="ECO:0007669"/>
    <property type="project" value="UniProtKB-EC"/>
</dbReference>
<dbReference type="GO" id="GO:0004167">
    <property type="term" value="F:dopachrome isomerase activity"/>
    <property type="evidence" value="ECO:0007669"/>
    <property type="project" value="UniProtKB-EC"/>
</dbReference>
<dbReference type="PANTHER" id="PTHR11954">
    <property type="entry name" value="D-DOPACHROME DECARBOXYLASE"/>
    <property type="match status" value="1"/>
</dbReference>
<evidence type="ECO:0000256" key="1">
    <source>
        <dbReference type="ARBA" id="ARBA00004613"/>
    </source>
</evidence>
<dbReference type="GO" id="GO:0005615">
    <property type="term" value="C:extracellular space"/>
    <property type="evidence" value="ECO:0007669"/>
    <property type="project" value="UniProtKB-KW"/>
</dbReference>
<protein>
    <recommendedName>
        <fullName evidence="12">L-dopachrome isomerase</fullName>
        <ecNumber evidence="9">5.3.2.1</ecNumber>
        <ecNumber evidence="8">5.3.3.12</ecNumber>
    </recommendedName>
    <alternativeName>
        <fullName evidence="10">L-dopachrome tautomerase</fullName>
    </alternativeName>
    <alternativeName>
        <fullName evidence="11">Phenylpyruvate tautomerase</fullName>
    </alternativeName>
</protein>
<dbReference type="EMBL" id="KU958379">
    <property type="protein sequence ID" value="ANZ80588.1"/>
    <property type="molecule type" value="mRNA"/>
</dbReference>
<dbReference type="AlphaFoldDB" id="A0A1B2JLV2"/>
<evidence type="ECO:0000256" key="11">
    <source>
        <dbReference type="ARBA" id="ARBA00041912"/>
    </source>
</evidence>
<evidence type="ECO:0000256" key="12">
    <source>
        <dbReference type="ARBA" id="ARBA00042730"/>
    </source>
</evidence>
<evidence type="ECO:0000256" key="9">
    <source>
        <dbReference type="ARBA" id="ARBA00039086"/>
    </source>
</evidence>
<evidence type="ECO:0000256" key="8">
    <source>
        <dbReference type="ARBA" id="ARBA00038932"/>
    </source>
</evidence>
<comment type="catalytic activity">
    <reaction evidence="6">
        <text>3-phenylpyruvate = enol-phenylpyruvate</text>
        <dbReference type="Rhea" id="RHEA:17097"/>
        <dbReference type="ChEBI" id="CHEBI:16815"/>
        <dbReference type="ChEBI" id="CHEBI:18005"/>
        <dbReference type="EC" id="5.3.2.1"/>
    </reaction>
</comment>
<dbReference type="InterPro" id="IPR014347">
    <property type="entry name" value="Tautomerase/MIF_sf"/>
</dbReference>
<keyword evidence="4" id="KW-0964">Secreted</keyword>
<dbReference type="InterPro" id="IPR001398">
    <property type="entry name" value="Macrophage_inhib_fac"/>
</dbReference>
<dbReference type="PANTHER" id="PTHR11954:SF6">
    <property type="entry name" value="MACROPHAGE MIGRATION INHIBITORY FACTOR"/>
    <property type="match status" value="1"/>
</dbReference>
<sequence length="120" mass="13397">MPYLEIATNIPRDRVTPEIVSTLSKTLSETIGKPEQYCVVRVIPDQLMSFGGTFDPCGSAILMSLGKLGVEENKTYASKIYAVVEKYLGIPNDRMYIQFIDKQTSEVGFKGTTFHQILGR</sequence>
<evidence type="ECO:0000256" key="5">
    <source>
        <dbReference type="ARBA" id="ARBA00023235"/>
    </source>
</evidence>
<evidence type="ECO:0000256" key="6">
    <source>
        <dbReference type="ARBA" id="ARBA00036735"/>
    </source>
</evidence>
<reference evidence="13" key="1">
    <citation type="journal article" date="2016" name="Fish Shellfish Immunol.">
        <title>Cloning, characterization, and expression of the macrophage migration inhibitory factor gene from the black tiger shrimp (Penaeus monodon).</title>
        <authorList>
            <person name="Xie B.B."/>
            <person name="Fu M.J."/>
            <person name="Zhao C."/>
            <person name="Qiu L.H."/>
        </authorList>
    </citation>
    <scope>NUCLEOTIDE SEQUENCE</scope>
</reference>
<comment type="catalytic activity">
    <reaction evidence="7">
        <text>L-dopachrome = 5,6-dihydroxyindole-2-carboxylate</text>
        <dbReference type="Rhea" id="RHEA:13041"/>
        <dbReference type="ChEBI" id="CHEBI:16875"/>
        <dbReference type="ChEBI" id="CHEBI:57509"/>
        <dbReference type="EC" id="5.3.3.12"/>
    </reaction>
</comment>
<dbReference type="Gene3D" id="3.30.429.10">
    <property type="entry name" value="Macrophage Migration Inhibitory Factor"/>
    <property type="match status" value="1"/>
</dbReference>
<dbReference type="OrthoDB" id="255819at2759"/>
<accession>A0A1B2JLV2</accession>